<comment type="function">
    <text evidence="8">Converts seryl-tRNA(Sec) to selenocysteinyl-tRNA(Sec) required for selenoprotein biosynthesis.</text>
</comment>
<accession>E4TI98</accession>
<dbReference type="RefSeq" id="WP_013451226.1">
    <property type="nucleotide sequence ID" value="NC_014758.1"/>
</dbReference>
<gene>
    <name evidence="8" type="primary">selA</name>
    <name evidence="11" type="ordered locus">Calni_1103</name>
</gene>
<dbReference type="Proteomes" id="UP000007039">
    <property type="component" value="Chromosome"/>
</dbReference>
<dbReference type="AlphaFoldDB" id="E4TI98"/>
<dbReference type="Gene3D" id="3.90.1150.180">
    <property type="match status" value="1"/>
</dbReference>
<evidence type="ECO:0000256" key="10">
    <source>
        <dbReference type="SAM" id="Coils"/>
    </source>
</evidence>
<comment type="pathway">
    <text evidence="8">Aminoacyl-tRNA biosynthesis; selenocysteinyl-tRNA(Sec) biosynthesis; selenocysteinyl-tRNA(Sec) from L-seryl-tRNA(Sec) (bacterial route): step 1/1.</text>
</comment>
<evidence type="ECO:0000256" key="9">
    <source>
        <dbReference type="PIRSR" id="PIRSR618319-50"/>
    </source>
</evidence>
<keyword evidence="12" id="KW-1185">Reference proteome</keyword>
<dbReference type="PANTHER" id="PTHR32328:SF0">
    <property type="entry name" value="L-SERYL-TRNA(SEC) SELENIUM TRANSFERASE"/>
    <property type="match status" value="1"/>
</dbReference>
<dbReference type="HOGENOM" id="CLU_038142_1_0_0"/>
<keyword evidence="4 8" id="KW-0663">Pyridoxal phosphate</keyword>
<evidence type="ECO:0000313" key="12">
    <source>
        <dbReference type="Proteomes" id="UP000007039"/>
    </source>
</evidence>
<dbReference type="PANTHER" id="PTHR32328">
    <property type="entry name" value="L-SERYL-TRNA(SEC) SELENIUM TRANSFERASE"/>
    <property type="match status" value="1"/>
</dbReference>
<feature type="coiled-coil region" evidence="10">
    <location>
        <begin position="343"/>
        <end position="370"/>
    </location>
</feature>
<evidence type="ECO:0000256" key="8">
    <source>
        <dbReference type="HAMAP-Rule" id="MF_00423"/>
    </source>
</evidence>
<dbReference type="GO" id="GO:0005737">
    <property type="term" value="C:cytoplasm"/>
    <property type="evidence" value="ECO:0007669"/>
    <property type="project" value="UniProtKB-SubCell"/>
</dbReference>
<feature type="modified residue" description="N6-(pyridoxal phosphate)lysine" evidence="8 9">
    <location>
        <position position="287"/>
    </location>
</feature>
<dbReference type="OrthoDB" id="9787096at2"/>
<dbReference type="InterPro" id="IPR015424">
    <property type="entry name" value="PyrdxlP-dep_Trfase"/>
</dbReference>
<dbReference type="InterPro" id="IPR004534">
    <property type="entry name" value="SelA_trans"/>
</dbReference>
<evidence type="ECO:0000256" key="7">
    <source>
        <dbReference type="ARBA" id="ARBA00044507"/>
    </source>
</evidence>
<dbReference type="GO" id="GO:0001514">
    <property type="term" value="P:selenocysteine incorporation"/>
    <property type="evidence" value="ECO:0007669"/>
    <property type="project" value="UniProtKB-UniRule"/>
</dbReference>
<dbReference type="NCBIfam" id="TIGR00474">
    <property type="entry name" value="selA"/>
    <property type="match status" value="1"/>
</dbReference>
<evidence type="ECO:0000256" key="2">
    <source>
        <dbReference type="ARBA" id="ARBA00022490"/>
    </source>
</evidence>
<dbReference type="eggNOG" id="COG1921">
    <property type="taxonomic scope" value="Bacteria"/>
</dbReference>
<keyword evidence="3 8" id="KW-0808">Transferase</keyword>
<comment type="catalytic activity">
    <reaction evidence="8">
        <text>L-seryl-tRNA(Sec) + selenophosphate + H(+) = L-selenocysteinyl-tRNA(Sec) + phosphate</text>
        <dbReference type="Rhea" id="RHEA:22728"/>
        <dbReference type="Rhea" id="RHEA-COMP:9742"/>
        <dbReference type="Rhea" id="RHEA-COMP:9743"/>
        <dbReference type="ChEBI" id="CHEBI:15378"/>
        <dbReference type="ChEBI" id="CHEBI:16144"/>
        <dbReference type="ChEBI" id="CHEBI:43474"/>
        <dbReference type="ChEBI" id="CHEBI:78533"/>
        <dbReference type="ChEBI" id="CHEBI:78573"/>
        <dbReference type="EC" id="2.9.1.1"/>
    </reaction>
</comment>
<keyword evidence="5 8" id="KW-0648">Protein biosynthesis</keyword>
<comment type="subcellular location">
    <subcellularLocation>
        <location evidence="8">Cytoplasm</location>
    </subcellularLocation>
</comment>
<organism evidence="11 12">
    <name type="scientific">Calditerrivibrio nitroreducens (strain DSM 19672 / NBRC 101217 / Yu37-1)</name>
    <dbReference type="NCBI Taxonomy" id="768670"/>
    <lineage>
        <taxon>Bacteria</taxon>
        <taxon>Pseudomonadati</taxon>
        <taxon>Deferribacterota</taxon>
        <taxon>Deferribacteres</taxon>
        <taxon>Deferribacterales</taxon>
        <taxon>Calditerrivibrionaceae</taxon>
    </lineage>
</organism>
<dbReference type="HAMAP" id="MF_00423">
    <property type="entry name" value="SelA"/>
    <property type="match status" value="1"/>
</dbReference>
<dbReference type="EC" id="2.9.1.1" evidence="8"/>
<dbReference type="InterPro" id="IPR015421">
    <property type="entry name" value="PyrdxlP-dep_Trfase_major"/>
</dbReference>
<comment type="similarity">
    <text evidence="7 8">Belongs to the SelA family.</text>
</comment>
<sequence>MSNVNELLKKIPKVDEILKFFEKSYNRDILKYTLNRLLDQLRDRIKRDGNLDFSIDSIVEDLKRSYEDFSQGSLKRVINATGVVVHTNLGRSPISEEIFLSVKDIVCRYSNLEFDLDSGERGDRYFHSVEYLKLLTGTEDAVVVNNNAAAVFIILNTFGKGREVLVSRGELIEIGGSFRLPEVMKESGAVLREVGTTNRTKIKDYESNITENSSVIMKSHTSNYKIIGFTESVPLDDIAHLAKKYSLISYYDAGSGVISDKMNICGEDTILNAVKSGIDLVSFSGDKLLGGPQCGVIVGKKRLIEMIKKNHLLRMLRVDKITLSILQKTLLYYLFDITKIKLYKIFNSDIKNLEKKAQSLREKLLNKGIQDSDILVLKSKGFIGGGACPEDGIDSLVVGIVLNEYCEKASRILRSRPIPVICRAEKGALLFDMLTVFDDEIDYLSESIAYALGEIR</sequence>
<evidence type="ECO:0000313" key="11">
    <source>
        <dbReference type="EMBL" id="ADR19014.1"/>
    </source>
</evidence>
<dbReference type="GO" id="GO:0004125">
    <property type="term" value="F:L-seryl-tRNA(Sec) selenium transferase activity"/>
    <property type="evidence" value="ECO:0007669"/>
    <property type="project" value="UniProtKB-UniRule"/>
</dbReference>
<keyword evidence="2 8" id="KW-0963">Cytoplasm</keyword>
<dbReference type="Pfam" id="PF03841">
    <property type="entry name" value="SelA"/>
    <property type="match status" value="1"/>
</dbReference>
<evidence type="ECO:0000256" key="4">
    <source>
        <dbReference type="ARBA" id="ARBA00022898"/>
    </source>
</evidence>
<keyword evidence="6 8" id="KW-0711">Selenium</keyword>
<comment type="cofactor">
    <cofactor evidence="1 8 9">
        <name>pyridoxal 5'-phosphate</name>
        <dbReference type="ChEBI" id="CHEBI:597326"/>
    </cofactor>
</comment>
<evidence type="ECO:0000256" key="3">
    <source>
        <dbReference type="ARBA" id="ARBA00022679"/>
    </source>
</evidence>
<name>E4TI98_CALNY</name>
<evidence type="ECO:0000256" key="1">
    <source>
        <dbReference type="ARBA" id="ARBA00001933"/>
    </source>
</evidence>
<reference evidence="11 12" key="1">
    <citation type="journal article" date="2011" name="Stand. Genomic Sci.">
        <title>Complete genome sequence of Calditerrivibrio nitroreducens type strain (Yu37-1).</title>
        <authorList>
            <person name="Pitluck S."/>
            <person name="Sikorski J."/>
            <person name="Zeytun A."/>
            <person name="Lapidus A."/>
            <person name="Nolan M."/>
            <person name="Lucas S."/>
            <person name="Hammon N."/>
            <person name="Deshpande S."/>
            <person name="Cheng J.F."/>
            <person name="Tapia R."/>
            <person name="Han C."/>
            <person name="Goodwin L."/>
            <person name="Liolios K."/>
            <person name="Pagani I."/>
            <person name="Ivanova N."/>
            <person name="Mavromatis K."/>
            <person name="Pati A."/>
            <person name="Chen A."/>
            <person name="Palaniappan K."/>
            <person name="Hauser L."/>
            <person name="Chang Y.J."/>
            <person name="Jeffries C.D."/>
            <person name="Detter J.C."/>
            <person name="Brambilla E."/>
            <person name="Djao O.D."/>
            <person name="Rohde M."/>
            <person name="Spring S."/>
            <person name="Goker M."/>
            <person name="Woyke T."/>
            <person name="Bristow J."/>
            <person name="Eisen J.A."/>
            <person name="Markowitz V."/>
            <person name="Hugenholtz P."/>
            <person name="Kyrpides N.C."/>
            <person name="Klenk H.P."/>
            <person name="Land M."/>
        </authorList>
    </citation>
    <scope>NUCLEOTIDE SEQUENCE [LARGE SCALE GENOMIC DNA]</scope>
    <source>
        <strain evidence="12">DSM 19672 / NBRC 101217 / Yu37-1</strain>
    </source>
</reference>
<dbReference type="UniPathway" id="UPA00906">
    <property type="reaction ID" value="UER00896"/>
</dbReference>
<dbReference type="GO" id="GO:0001717">
    <property type="term" value="P:conversion of seryl-tRNAsec to selenocys-tRNAsec"/>
    <property type="evidence" value="ECO:0007669"/>
    <property type="project" value="UniProtKB-UniRule"/>
</dbReference>
<dbReference type="EMBL" id="CP002347">
    <property type="protein sequence ID" value="ADR19014.1"/>
    <property type="molecule type" value="Genomic_DNA"/>
</dbReference>
<keyword evidence="10" id="KW-0175">Coiled coil</keyword>
<dbReference type="InterPro" id="IPR018319">
    <property type="entry name" value="SelA-like"/>
</dbReference>
<dbReference type="SUPFAM" id="SSF53383">
    <property type="entry name" value="PLP-dependent transferases"/>
    <property type="match status" value="1"/>
</dbReference>
<dbReference type="Gene3D" id="3.40.640.10">
    <property type="entry name" value="Type I PLP-dependent aspartate aminotransferase-like (Major domain)"/>
    <property type="match status" value="1"/>
</dbReference>
<dbReference type="KEGG" id="cni:Calni_1103"/>
<evidence type="ECO:0000256" key="6">
    <source>
        <dbReference type="ARBA" id="ARBA00023266"/>
    </source>
</evidence>
<proteinExistence type="inferred from homology"/>
<dbReference type="STRING" id="768670.Calni_1103"/>
<evidence type="ECO:0000256" key="5">
    <source>
        <dbReference type="ARBA" id="ARBA00022917"/>
    </source>
</evidence>
<protein>
    <recommendedName>
        <fullName evidence="8">L-seryl-tRNA(Sec) selenium transferase</fullName>
        <ecNumber evidence="8">2.9.1.1</ecNumber>
    </recommendedName>
    <alternativeName>
        <fullName evidence="8">Selenocysteine synthase</fullName>
        <shortName evidence="8">Sec synthase</shortName>
    </alternativeName>
    <alternativeName>
        <fullName evidence="8">Selenocysteinyl-tRNA(Sec) synthase</fullName>
    </alternativeName>
</protein>